<accession>A0A0F9S6J2</accession>
<reference evidence="1" key="1">
    <citation type="journal article" date="2015" name="Nature">
        <title>Complex archaea that bridge the gap between prokaryotes and eukaryotes.</title>
        <authorList>
            <person name="Spang A."/>
            <person name="Saw J.H."/>
            <person name="Jorgensen S.L."/>
            <person name="Zaremba-Niedzwiedzka K."/>
            <person name="Martijn J."/>
            <person name="Lind A.E."/>
            <person name="van Eijk R."/>
            <person name="Schleper C."/>
            <person name="Guy L."/>
            <person name="Ettema T.J."/>
        </authorList>
    </citation>
    <scope>NUCLEOTIDE SEQUENCE</scope>
</reference>
<sequence length="320" mass="36277">MPSKIEWTDETWNPVAGCTRVSPGCQHCYAERMAKRQIAMGNKNYEGTVDKHGRWTGKINLIPDALEKPLRWCKPRRVFVNSMSDLFHEDVPDEFIGKVFAVMGDWKCSGHTFQILTKRPERMCQIVLKHIIKPFPNVHLGVSVENQATANERIPWLLKTPAAVRWISLEPMLGPVDLRPWLGPEIFCELCDVACPECPYEKAVVCDEDICDETGYLAPRTLDSIVVGGESGPGARPMHPDWPRSVRDQCQEAGIAFFFKQWGAWGPNQSFDHGLGRKNEKEHYFDSRNRVYRVGKKSAGRILDGRTWDELPAQGKVADG</sequence>
<organism evidence="1">
    <name type="scientific">marine sediment metagenome</name>
    <dbReference type="NCBI Taxonomy" id="412755"/>
    <lineage>
        <taxon>unclassified sequences</taxon>
        <taxon>metagenomes</taxon>
        <taxon>ecological metagenomes</taxon>
    </lineage>
</organism>
<evidence type="ECO:0008006" key="2">
    <source>
        <dbReference type="Google" id="ProtNLM"/>
    </source>
</evidence>
<proteinExistence type="predicted"/>
<dbReference type="EMBL" id="LAZR01002235">
    <property type="protein sequence ID" value="KKN32686.1"/>
    <property type="molecule type" value="Genomic_DNA"/>
</dbReference>
<dbReference type="AlphaFoldDB" id="A0A0F9S6J2"/>
<name>A0A0F9S6J2_9ZZZZ</name>
<dbReference type="Pfam" id="PF07505">
    <property type="entry name" value="DUF5131"/>
    <property type="match status" value="1"/>
</dbReference>
<dbReference type="InterPro" id="IPR011101">
    <property type="entry name" value="DUF5131"/>
</dbReference>
<gene>
    <name evidence="1" type="ORF">LCGC14_0811470</name>
</gene>
<protein>
    <recommendedName>
        <fullName evidence="2">Phage protein Gp37/Gp68</fullName>
    </recommendedName>
</protein>
<evidence type="ECO:0000313" key="1">
    <source>
        <dbReference type="EMBL" id="KKN32686.1"/>
    </source>
</evidence>
<comment type="caution">
    <text evidence="1">The sequence shown here is derived from an EMBL/GenBank/DDBJ whole genome shotgun (WGS) entry which is preliminary data.</text>
</comment>